<dbReference type="SUPFAM" id="SSF88946">
    <property type="entry name" value="Sigma2 domain of RNA polymerase sigma factors"/>
    <property type="match status" value="1"/>
</dbReference>
<dbReference type="SUPFAM" id="SSF88659">
    <property type="entry name" value="Sigma3 and sigma4 domains of RNA polymerase sigma factors"/>
    <property type="match status" value="1"/>
</dbReference>
<keyword evidence="3" id="KW-0731">Sigma factor</keyword>
<dbReference type="Gene3D" id="1.10.10.10">
    <property type="entry name" value="Winged helix-like DNA-binding domain superfamily/Winged helix DNA-binding domain"/>
    <property type="match status" value="1"/>
</dbReference>
<keyword evidence="4" id="KW-0238">DNA-binding</keyword>
<dbReference type="Pfam" id="PF04542">
    <property type="entry name" value="Sigma70_r2"/>
    <property type="match status" value="1"/>
</dbReference>
<evidence type="ECO:0000259" key="6">
    <source>
        <dbReference type="Pfam" id="PF04542"/>
    </source>
</evidence>
<dbReference type="InterPro" id="IPR007627">
    <property type="entry name" value="RNA_pol_sigma70_r2"/>
</dbReference>
<comment type="similarity">
    <text evidence="1">Belongs to the sigma-70 factor family. ECF subfamily.</text>
</comment>
<evidence type="ECO:0000256" key="5">
    <source>
        <dbReference type="ARBA" id="ARBA00023163"/>
    </source>
</evidence>
<dbReference type="NCBIfam" id="TIGR02983">
    <property type="entry name" value="SigE-fam_strep"/>
    <property type="match status" value="1"/>
</dbReference>
<accession>A0ABU7SDC1</accession>
<dbReference type="NCBIfam" id="TIGR02937">
    <property type="entry name" value="sigma70-ECF"/>
    <property type="match status" value="1"/>
</dbReference>
<evidence type="ECO:0000256" key="1">
    <source>
        <dbReference type="ARBA" id="ARBA00010641"/>
    </source>
</evidence>
<comment type="caution">
    <text evidence="8">The sequence shown here is derived from an EMBL/GenBank/DDBJ whole genome shotgun (WGS) entry which is preliminary data.</text>
</comment>
<dbReference type="InterPro" id="IPR014325">
    <property type="entry name" value="RNA_pol_sigma-E_actinobac"/>
</dbReference>
<sequence length="169" mass="19273">MTVDDDGFREFVETRYMDLLRVAYHLTGSAPEAEDLVQTVLVKAMRRWRRIDEPMAYLRRAIANQHITAWRRHRAVEVLTAILPDRPGRDVADRVVEHQELREAMDELPRRTRAMIVLRYVADLPEAEVARTLGCSVGSVKSRASRGLARLREALGQAPQAVDVMGAER</sequence>
<evidence type="ECO:0000313" key="9">
    <source>
        <dbReference type="Proteomes" id="UP001339911"/>
    </source>
</evidence>
<dbReference type="InterPro" id="IPR014284">
    <property type="entry name" value="RNA_pol_sigma-70_dom"/>
</dbReference>
<dbReference type="InterPro" id="IPR013324">
    <property type="entry name" value="RNA_pol_sigma_r3/r4-like"/>
</dbReference>
<proteinExistence type="inferred from homology"/>
<dbReference type="InterPro" id="IPR013249">
    <property type="entry name" value="RNA_pol_sigma70_r4_t2"/>
</dbReference>
<keyword evidence="9" id="KW-1185">Reference proteome</keyword>
<dbReference type="CDD" id="cd06171">
    <property type="entry name" value="Sigma70_r4"/>
    <property type="match status" value="1"/>
</dbReference>
<dbReference type="Pfam" id="PF08281">
    <property type="entry name" value="Sigma70_r4_2"/>
    <property type="match status" value="1"/>
</dbReference>
<feature type="domain" description="RNA polymerase sigma-70 region 2" evidence="6">
    <location>
        <begin position="13"/>
        <end position="74"/>
    </location>
</feature>
<gene>
    <name evidence="8" type="ORF">V1634_14010</name>
</gene>
<dbReference type="InterPro" id="IPR039425">
    <property type="entry name" value="RNA_pol_sigma-70-like"/>
</dbReference>
<dbReference type="PANTHER" id="PTHR43133:SF50">
    <property type="entry name" value="ECF RNA POLYMERASE SIGMA FACTOR SIGM"/>
    <property type="match status" value="1"/>
</dbReference>
<reference evidence="8 9" key="1">
    <citation type="submission" date="2024-01" db="EMBL/GenBank/DDBJ databases">
        <title>Genome insights into Plantactinospora veratri sp. nov.</title>
        <authorList>
            <person name="Wang L."/>
        </authorList>
    </citation>
    <scope>NUCLEOTIDE SEQUENCE [LARGE SCALE GENOMIC DNA]</scope>
    <source>
        <strain evidence="8 9">NEAU-FHS4</strain>
    </source>
</reference>
<evidence type="ECO:0000259" key="7">
    <source>
        <dbReference type="Pfam" id="PF08281"/>
    </source>
</evidence>
<dbReference type="PANTHER" id="PTHR43133">
    <property type="entry name" value="RNA POLYMERASE ECF-TYPE SIGMA FACTO"/>
    <property type="match status" value="1"/>
</dbReference>
<keyword evidence="2" id="KW-0805">Transcription regulation</keyword>
<dbReference type="Proteomes" id="UP001339911">
    <property type="component" value="Unassembled WGS sequence"/>
</dbReference>
<dbReference type="InterPro" id="IPR013325">
    <property type="entry name" value="RNA_pol_sigma_r2"/>
</dbReference>
<evidence type="ECO:0000256" key="4">
    <source>
        <dbReference type="ARBA" id="ARBA00023125"/>
    </source>
</evidence>
<evidence type="ECO:0000256" key="3">
    <source>
        <dbReference type="ARBA" id="ARBA00023082"/>
    </source>
</evidence>
<keyword evidence="5" id="KW-0804">Transcription</keyword>
<name>A0ABU7SDC1_9ACTN</name>
<organism evidence="8 9">
    <name type="scientific">Plantactinospora veratri</name>
    <dbReference type="NCBI Taxonomy" id="1436122"/>
    <lineage>
        <taxon>Bacteria</taxon>
        <taxon>Bacillati</taxon>
        <taxon>Actinomycetota</taxon>
        <taxon>Actinomycetes</taxon>
        <taxon>Micromonosporales</taxon>
        <taxon>Micromonosporaceae</taxon>
        <taxon>Plantactinospora</taxon>
    </lineage>
</organism>
<dbReference type="EMBL" id="JAZGQL010000008">
    <property type="protein sequence ID" value="MEE6307939.1"/>
    <property type="molecule type" value="Genomic_DNA"/>
</dbReference>
<feature type="domain" description="RNA polymerase sigma factor 70 region 4 type 2" evidence="7">
    <location>
        <begin position="99"/>
        <end position="151"/>
    </location>
</feature>
<evidence type="ECO:0000256" key="2">
    <source>
        <dbReference type="ARBA" id="ARBA00023015"/>
    </source>
</evidence>
<dbReference type="InterPro" id="IPR036388">
    <property type="entry name" value="WH-like_DNA-bd_sf"/>
</dbReference>
<dbReference type="RefSeq" id="WP_331208218.1">
    <property type="nucleotide sequence ID" value="NZ_JAZGQL010000008.1"/>
</dbReference>
<evidence type="ECO:0000313" key="8">
    <source>
        <dbReference type="EMBL" id="MEE6307939.1"/>
    </source>
</evidence>
<protein>
    <submittedName>
        <fullName evidence="8">SigE family RNA polymerase sigma factor</fullName>
    </submittedName>
</protein>
<dbReference type="Gene3D" id="1.10.1740.10">
    <property type="match status" value="1"/>
</dbReference>